<sequence>MYDWKLLMKIKPCTKPHHPPPPSGLLIVSAGPKCALAQSIFFLLLLLPQAINSGPVGGSLLVLDSLGGTSTDGWARFEGRATWKAESRTRVASAHSVKLVSRRRCRAMRNVENRLARQATWLAECNGWPVLRAG</sequence>
<name>K0TDZ7_THAOC</name>
<gene>
    <name evidence="1" type="ORF">THAOC_02637</name>
</gene>
<dbReference type="EMBL" id="AGNL01002821">
    <property type="protein sequence ID" value="EJK75635.1"/>
    <property type="molecule type" value="Genomic_DNA"/>
</dbReference>
<dbReference type="AlphaFoldDB" id="K0TDZ7"/>
<evidence type="ECO:0000313" key="1">
    <source>
        <dbReference type="EMBL" id="EJK75635.1"/>
    </source>
</evidence>
<evidence type="ECO:0000313" key="2">
    <source>
        <dbReference type="Proteomes" id="UP000266841"/>
    </source>
</evidence>
<protein>
    <submittedName>
        <fullName evidence="1">Uncharacterized protein</fullName>
    </submittedName>
</protein>
<organism evidence="1 2">
    <name type="scientific">Thalassiosira oceanica</name>
    <name type="common">Marine diatom</name>
    <dbReference type="NCBI Taxonomy" id="159749"/>
    <lineage>
        <taxon>Eukaryota</taxon>
        <taxon>Sar</taxon>
        <taxon>Stramenopiles</taxon>
        <taxon>Ochrophyta</taxon>
        <taxon>Bacillariophyta</taxon>
        <taxon>Coscinodiscophyceae</taxon>
        <taxon>Thalassiosirophycidae</taxon>
        <taxon>Thalassiosirales</taxon>
        <taxon>Thalassiosiraceae</taxon>
        <taxon>Thalassiosira</taxon>
    </lineage>
</organism>
<accession>K0TDZ7</accession>
<reference evidence="1 2" key="1">
    <citation type="journal article" date="2012" name="Genome Biol.">
        <title>Genome and low-iron response of an oceanic diatom adapted to chronic iron limitation.</title>
        <authorList>
            <person name="Lommer M."/>
            <person name="Specht M."/>
            <person name="Roy A.S."/>
            <person name="Kraemer L."/>
            <person name="Andreson R."/>
            <person name="Gutowska M.A."/>
            <person name="Wolf J."/>
            <person name="Bergner S.V."/>
            <person name="Schilhabel M.B."/>
            <person name="Klostermeier U.C."/>
            <person name="Beiko R.G."/>
            <person name="Rosenstiel P."/>
            <person name="Hippler M."/>
            <person name="Laroche J."/>
        </authorList>
    </citation>
    <scope>NUCLEOTIDE SEQUENCE [LARGE SCALE GENOMIC DNA]</scope>
    <source>
        <strain evidence="1 2">CCMP1005</strain>
    </source>
</reference>
<comment type="caution">
    <text evidence="1">The sequence shown here is derived from an EMBL/GenBank/DDBJ whole genome shotgun (WGS) entry which is preliminary data.</text>
</comment>
<keyword evidence="2" id="KW-1185">Reference proteome</keyword>
<proteinExistence type="predicted"/>
<dbReference type="Proteomes" id="UP000266841">
    <property type="component" value="Unassembled WGS sequence"/>
</dbReference>